<dbReference type="EMBL" id="JACEIK010001762">
    <property type="protein sequence ID" value="MCD7472042.1"/>
    <property type="molecule type" value="Genomic_DNA"/>
</dbReference>
<accession>A0ABS8TKJ6</accession>
<dbReference type="Proteomes" id="UP000823775">
    <property type="component" value="Unassembled WGS sequence"/>
</dbReference>
<evidence type="ECO:0000313" key="2">
    <source>
        <dbReference type="Proteomes" id="UP000823775"/>
    </source>
</evidence>
<sequence length="92" mass="10146">MMSSLPSVNQAYAMIISDKSQKVVSTSSAAMSNKASILRTTTPKRVCLPNEDVFQDLFNSQVKEIGKEFEGLYLLVNHPNEHATKELGLSTQ</sequence>
<keyword evidence="2" id="KW-1185">Reference proteome</keyword>
<proteinExistence type="predicted"/>
<protein>
    <submittedName>
        <fullName evidence="1">Uncharacterized protein</fullName>
    </submittedName>
</protein>
<reference evidence="1 2" key="1">
    <citation type="journal article" date="2021" name="BMC Genomics">
        <title>Datura genome reveals duplications of psychoactive alkaloid biosynthetic genes and high mutation rate following tissue culture.</title>
        <authorList>
            <person name="Rajewski A."/>
            <person name="Carter-House D."/>
            <person name="Stajich J."/>
            <person name="Litt A."/>
        </authorList>
    </citation>
    <scope>NUCLEOTIDE SEQUENCE [LARGE SCALE GENOMIC DNA]</scope>
    <source>
        <strain evidence="1">AR-01</strain>
    </source>
</reference>
<name>A0ABS8TKJ6_DATST</name>
<organism evidence="1 2">
    <name type="scientific">Datura stramonium</name>
    <name type="common">Jimsonweed</name>
    <name type="synonym">Common thornapple</name>
    <dbReference type="NCBI Taxonomy" id="4076"/>
    <lineage>
        <taxon>Eukaryota</taxon>
        <taxon>Viridiplantae</taxon>
        <taxon>Streptophyta</taxon>
        <taxon>Embryophyta</taxon>
        <taxon>Tracheophyta</taxon>
        <taxon>Spermatophyta</taxon>
        <taxon>Magnoliopsida</taxon>
        <taxon>eudicotyledons</taxon>
        <taxon>Gunneridae</taxon>
        <taxon>Pentapetalae</taxon>
        <taxon>asterids</taxon>
        <taxon>lamiids</taxon>
        <taxon>Solanales</taxon>
        <taxon>Solanaceae</taxon>
        <taxon>Solanoideae</taxon>
        <taxon>Datureae</taxon>
        <taxon>Datura</taxon>
    </lineage>
</organism>
<gene>
    <name evidence="1" type="ORF">HAX54_012920</name>
</gene>
<evidence type="ECO:0000313" key="1">
    <source>
        <dbReference type="EMBL" id="MCD7472042.1"/>
    </source>
</evidence>
<comment type="caution">
    <text evidence="1">The sequence shown here is derived from an EMBL/GenBank/DDBJ whole genome shotgun (WGS) entry which is preliminary data.</text>
</comment>